<evidence type="ECO:0000313" key="9">
    <source>
        <dbReference type="EMBL" id="PSR89050.1"/>
    </source>
</evidence>
<reference evidence="9 10" key="1">
    <citation type="journal article" date="2018" name="Mycol. Prog.">
        <title>Coniella lustricola, a new species from submerged detritus.</title>
        <authorList>
            <person name="Raudabaugh D.B."/>
            <person name="Iturriaga T."/>
            <person name="Carver A."/>
            <person name="Mondo S."/>
            <person name="Pangilinan J."/>
            <person name="Lipzen A."/>
            <person name="He G."/>
            <person name="Amirebrahimi M."/>
            <person name="Grigoriev I.V."/>
            <person name="Miller A.N."/>
        </authorList>
    </citation>
    <scope>NUCLEOTIDE SEQUENCE [LARGE SCALE GENOMIC DNA]</scope>
    <source>
        <strain evidence="9 10">B22-T-1</strain>
    </source>
</reference>
<evidence type="ECO:0000259" key="8">
    <source>
        <dbReference type="Pfam" id="PF20684"/>
    </source>
</evidence>
<feature type="region of interest" description="Disordered" evidence="6">
    <location>
        <begin position="278"/>
        <end position="302"/>
    </location>
</feature>
<keyword evidence="10" id="KW-1185">Reference proteome</keyword>
<feature type="transmembrane region" description="Helical" evidence="7">
    <location>
        <begin position="93"/>
        <end position="113"/>
    </location>
</feature>
<evidence type="ECO:0000256" key="7">
    <source>
        <dbReference type="SAM" id="Phobius"/>
    </source>
</evidence>
<dbReference type="InterPro" id="IPR049326">
    <property type="entry name" value="Rhodopsin_dom_fungi"/>
</dbReference>
<feature type="compositionally biased region" description="Polar residues" evidence="6">
    <location>
        <begin position="279"/>
        <end position="297"/>
    </location>
</feature>
<keyword evidence="2 7" id="KW-0812">Transmembrane</keyword>
<feature type="transmembrane region" description="Helical" evidence="7">
    <location>
        <begin position="120"/>
        <end position="142"/>
    </location>
</feature>
<organism evidence="9 10">
    <name type="scientific">Coniella lustricola</name>
    <dbReference type="NCBI Taxonomy" id="2025994"/>
    <lineage>
        <taxon>Eukaryota</taxon>
        <taxon>Fungi</taxon>
        <taxon>Dikarya</taxon>
        <taxon>Ascomycota</taxon>
        <taxon>Pezizomycotina</taxon>
        <taxon>Sordariomycetes</taxon>
        <taxon>Sordariomycetidae</taxon>
        <taxon>Diaporthales</taxon>
        <taxon>Schizoparmaceae</taxon>
        <taxon>Coniella</taxon>
    </lineage>
</organism>
<dbReference type="GO" id="GO:0016020">
    <property type="term" value="C:membrane"/>
    <property type="evidence" value="ECO:0007669"/>
    <property type="project" value="UniProtKB-SubCell"/>
</dbReference>
<feature type="transmembrane region" description="Helical" evidence="7">
    <location>
        <begin position="174"/>
        <end position="196"/>
    </location>
</feature>
<evidence type="ECO:0000256" key="2">
    <source>
        <dbReference type="ARBA" id="ARBA00022692"/>
    </source>
</evidence>
<evidence type="ECO:0000256" key="3">
    <source>
        <dbReference type="ARBA" id="ARBA00022989"/>
    </source>
</evidence>
<dbReference type="Proteomes" id="UP000241462">
    <property type="component" value="Unassembled WGS sequence"/>
</dbReference>
<feature type="domain" description="Rhodopsin" evidence="8">
    <location>
        <begin position="27"/>
        <end position="270"/>
    </location>
</feature>
<feature type="compositionally biased region" description="Low complexity" evidence="6">
    <location>
        <begin position="345"/>
        <end position="357"/>
    </location>
</feature>
<dbReference type="PANTHER" id="PTHR33048:SF96">
    <property type="entry name" value="INTEGRAL MEMBRANE PROTEIN"/>
    <property type="match status" value="1"/>
</dbReference>
<dbReference type="AlphaFoldDB" id="A0A2T3AAY7"/>
<protein>
    <recommendedName>
        <fullName evidence="8">Rhodopsin domain-containing protein</fullName>
    </recommendedName>
</protein>
<sequence length="426" mass="46554">MGAETRGPQIAAVTWTLMFMSTVATALRIYCRGWIIKAFGMDDWLAVGSQILFIVFCSYEITGVKYGTGQHNADLPADSVPQAMHMWWTCEPLYVLTNMMIKASIAIFLMRICVHRMHTLVIWITIGVTELYSLFFFLLFVLQCRPTSLFWLRYSDNAPDGTCLDASVVSDCFYGYSAISCWTDWTYSILPIFLVWNLQMSKRIKVSVVLILAAGVIASSATIVRFPYLHTLTEVDDFLFATADVAIWSTVETGIGITASAVATLRPLLRSFFGEGSSAPGNGTSARQWPRTGSNHPTKGATYLRSNAVDDEAFDMHDNVGKRIGVTTVIDHGGKAVNDFDLEAAKSSGDDASQASGSDGGSGGGSRMDDWNSSQSNLADQASGQQQYQNKGGSNNNNNNNNGGNNNGWNITIKKSIVHTRGVEML</sequence>
<keyword evidence="4 7" id="KW-0472">Membrane</keyword>
<comment type="similarity">
    <text evidence="5">Belongs to the SAT4 family.</text>
</comment>
<evidence type="ECO:0000313" key="10">
    <source>
        <dbReference type="Proteomes" id="UP000241462"/>
    </source>
</evidence>
<dbReference type="InterPro" id="IPR052337">
    <property type="entry name" value="SAT4-like"/>
</dbReference>
<accession>A0A2T3AAY7</accession>
<dbReference type="PANTHER" id="PTHR33048">
    <property type="entry name" value="PTH11-LIKE INTEGRAL MEMBRANE PROTEIN (AFU_ORTHOLOGUE AFUA_5G11245)"/>
    <property type="match status" value="1"/>
</dbReference>
<evidence type="ECO:0000256" key="5">
    <source>
        <dbReference type="ARBA" id="ARBA00038359"/>
    </source>
</evidence>
<feature type="region of interest" description="Disordered" evidence="6">
    <location>
        <begin position="345"/>
        <end position="410"/>
    </location>
</feature>
<evidence type="ECO:0000256" key="4">
    <source>
        <dbReference type="ARBA" id="ARBA00023136"/>
    </source>
</evidence>
<dbReference type="Pfam" id="PF20684">
    <property type="entry name" value="Fung_rhodopsin"/>
    <property type="match status" value="1"/>
</dbReference>
<dbReference type="InParanoid" id="A0A2T3AAY7"/>
<feature type="transmembrane region" description="Helical" evidence="7">
    <location>
        <begin position="208"/>
        <end position="226"/>
    </location>
</feature>
<feature type="compositionally biased region" description="Low complexity" evidence="6">
    <location>
        <begin position="390"/>
        <end position="410"/>
    </location>
</feature>
<evidence type="ECO:0000256" key="6">
    <source>
        <dbReference type="SAM" id="MobiDB-lite"/>
    </source>
</evidence>
<feature type="transmembrane region" description="Helical" evidence="7">
    <location>
        <begin position="12"/>
        <end position="31"/>
    </location>
</feature>
<gene>
    <name evidence="9" type="ORF">BD289DRAFT_366386</name>
</gene>
<dbReference type="EMBL" id="KZ678422">
    <property type="protein sequence ID" value="PSR89050.1"/>
    <property type="molecule type" value="Genomic_DNA"/>
</dbReference>
<comment type="subcellular location">
    <subcellularLocation>
        <location evidence="1">Membrane</location>
        <topology evidence="1">Multi-pass membrane protein</topology>
    </subcellularLocation>
</comment>
<evidence type="ECO:0000256" key="1">
    <source>
        <dbReference type="ARBA" id="ARBA00004141"/>
    </source>
</evidence>
<keyword evidence="3 7" id="KW-1133">Transmembrane helix</keyword>
<proteinExistence type="inferred from homology"/>
<feature type="compositionally biased region" description="Polar residues" evidence="6">
    <location>
        <begin position="371"/>
        <end position="389"/>
    </location>
</feature>
<dbReference type="OrthoDB" id="3936451at2759"/>
<name>A0A2T3AAY7_9PEZI</name>
<feature type="transmembrane region" description="Helical" evidence="7">
    <location>
        <begin position="43"/>
        <end position="61"/>
    </location>
</feature>